<feature type="region of interest" description="Disordered" evidence="1">
    <location>
        <begin position="304"/>
        <end position="325"/>
    </location>
</feature>
<organism evidence="3 4">
    <name type="scientific">Tautonia sociabilis</name>
    <dbReference type="NCBI Taxonomy" id="2080755"/>
    <lineage>
        <taxon>Bacteria</taxon>
        <taxon>Pseudomonadati</taxon>
        <taxon>Planctomycetota</taxon>
        <taxon>Planctomycetia</taxon>
        <taxon>Isosphaerales</taxon>
        <taxon>Isosphaeraceae</taxon>
        <taxon>Tautonia</taxon>
    </lineage>
</organism>
<evidence type="ECO:0000259" key="2">
    <source>
        <dbReference type="Pfam" id="PF13435"/>
    </source>
</evidence>
<dbReference type="InterPro" id="IPR036280">
    <property type="entry name" value="Multihaem_cyt_sf"/>
</dbReference>
<keyword evidence="4" id="KW-1185">Reference proteome</keyword>
<evidence type="ECO:0000256" key="1">
    <source>
        <dbReference type="SAM" id="MobiDB-lite"/>
    </source>
</evidence>
<comment type="caution">
    <text evidence="3">The sequence shown here is derived from an EMBL/GenBank/DDBJ whole genome shotgun (WGS) entry which is preliminary data.</text>
</comment>
<protein>
    <recommendedName>
        <fullName evidence="2">Cytochrome c-552/4 domain-containing protein</fullName>
    </recommendedName>
</protein>
<feature type="domain" description="Cytochrome c-552/4" evidence="2">
    <location>
        <begin position="107"/>
        <end position="182"/>
    </location>
</feature>
<feature type="compositionally biased region" description="Basic and acidic residues" evidence="1">
    <location>
        <begin position="1"/>
        <end position="13"/>
    </location>
</feature>
<dbReference type="InterPro" id="IPR023155">
    <property type="entry name" value="Cyt_c-552/4"/>
</dbReference>
<dbReference type="AlphaFoldDB" id="A0A432MML7"/>
<sequence>MIPIEDRPDRAAAEHPTAGPDAMPPLRPRIALAPALLASAGLIAGWFPGATAADDLARPARGETPSGTPIRFLGANSCSANACHNRGNFRGASELSVFEPKRFWEHQYWQRFDPHVRAFEVLEGEESRRIEQNLRRLSSIELAFPERDGLCLSCHVHQNFSGSEHGPAFAEADGVSCEGCHGASELWNSAHYQDGWKLLSPERKASYGFVPLDAMADRARSCTPCHVGSSYEDPEHGLVDVNHDLIAAGHPRLNFEFASYHAQYPRHWNDLAERGEDPAYEARAWVVGQLVTAESALRLLKARGMRSGARPGDPGPLPLRGTLDSNPHAGPWPEFAEYNCYACHHDLRGGVPLAVGIASAVPGQLPWGSWSMPMVEVIGQELPPRGKDWSAIRSAIESEMTLPLPDPARVSSRVDEALATIDAWLAEWDDRPIDSETVERLIATAVEQLRESADPTWDRNAQVYLAMAALYAAQGDLDPARRDPAMAQTLDAMLNRLRFQPGMNSPHEYRVESLEGVRSAIRPRASIEE</sequence>
<accession>A0A432MML7</accession>
<dbReference type="EMBL" id="RYZH01000011">
    <property type="protein sequence ID" value="RUL88356.1"/>
    <property type="molecule type" value="Genomic_DNA"/>
</dbReference>
<dbReference type="SUPFAM" id="SSF48695">
    <property type="entry name" value="Multiheme cytochromes"/>
    <property type="match status" value="1"/>
</dbReference>
<dbReference type="Gene3D" id="1.10.1130.10">
    <property type="entry name" value="Flavocytochrome C3, Chain A"/>
    <property type="match status" value="1"/>
</dbReference>
<evidence type="ECO:0000313" key="3">
    <source>
        <dbReference type="EMBL" id="RUL88356.1"/>
    </source>
</evidence>
<reference evidence="3 4" key="2">
    <citation type="submission" date="2019-01" db="EMBL/GenBank/DDBJ databases">
        <title>Tautonia sociabilis, a novel thermotolerant planctomycete of Isosphaeraceae family, isolated from a 4000 m deep subterranean habitat.</title>
        <authorList>
            <person name="Kovaleva O.L."/>
            <person name="Elcheninov A.G."/>
            <person name="Van Heerden E."/>
            <person name="Toshchakov S.V."/>
            <person name="Novikov A."/>
            <person name="Bonch-Osmolovskaya E.A."/>
            <person name="Kublanov I.V."/>
        </authorList>
    </citation>
    <scope>NUCLEOTIDE SEQUENCE [LARGE SCALE GENOMIC DNA]</scope>
    <source>
        <strain evidence="3 4">GM2012</strain>
    </source>
</reference>
<reference evidence="3 4" key="1">
    <citation type="submission" date="2018-12" db="EMBL/GenBank/DDBJ databases">
        <authorList>
            <person name="Toschakov S.V."/>
        </authorList>
    </citation>
    <scope>NUCLEOTIDE SEQUENCE [LARGE SCALE GENOMIC DNA]</scope>
    <source>
        <strain evidence="3 4">GM2012</strain>
    </source>
</reference>
<feature type="region of interest" description="Disordered" evidence="1">
    <location>
        <begin position="1"/>
        <end position="25"/>
    </location>
</feature>
<name>A0A432MML7_9BACT</name>
<evidence type="ECO:0000313" key="4">
    <source>
        <dbReference type="Proteomes" id="UP000280296"/>
    </source>
</evidence>
<dbReference type="Pfam" id="PF13435">
    <property type="entry name" value="Cytochrome_C554"/>
    <property type="match status" value="1"/>
</dbReference>
<dbReference type="Proteomes" id="UP000280296">
    <property type="component" value="Unassembled WGS sequence"/>
</dbReference>
<proteinExistence type="predicted"/>
<gene>
    <name evidence="3" type="ORF">TsocGM_07475</name>
</gene>